<evidence type="ECO:0000313" key="3">
    <source>
        <dbReference type="EMBL" id="GHF97532.1"/>
    </source>
</evidence>
<keyword evidence="2" id="KW-0378">Hydrolase</keyword>
<dbReference type="FunFam" id="3.10.129.10:FF:000004">
    <property type="entry name" value="Tol-pal system-associated acyl-CoA thioesterase"/>
    <property type="match status" value="1"/>
</dbReference>
<gene>
    <name evidence="3" type="ORF">GCM10017161_27150</name>
</gene>
<reference evidence="3" key="1">
    <citation type="journal article" date="2014" name="Int. J. Syst. Evol. Microbiol.">
        <title>Complete genome sequence of Corynebacterium casei LMG S-19264T (=DSM 44701T), isolated from a smear-ripened cheese.</title>
        <authorList>
            <consortium name="US DOE Joint Genome Institute (JGI-PGF)"/>
            <person name="Walter F."/>
            <person name="Albersmeier A."/>
            <person name="Kalinowski J."/>
            <person name="Ruckert C."/>
        </authorList>
    </citation>
    <scope>NUCLEOTIDE SEQUENCE</scope>
    <source>
        <strain evidence="3">KCTC 42731</strain>
    </source>
</reference>
<dbReference type="NCBIfam" id="TIGR00051">
    <property type="entry name" value="YbgC/FadM family acyl-CoA thioesterase"/>
    <property type="match status" value="1"/>
</dbReference>
<dbReference type="Pfam" id="PF13279">
    <property type="entry name" value="4HBT_2"/>
    <property type="match status" value="1"/>
</dbReference>
<sequence length="136" mass="15426">MQQTTAEYQVRVFYEDTDAGGNVYHANYLKFCERARTQWLRDLGINQSFFLEQNGGFVVRKLEMDNMASAKLDDLLTISTTIQTLKRASVTFVQKVYNQQQECLCEINVVVAYVDLNRAKPCAIPAEILGAFKGVS</sequence>
<dbReference type="GO" id="GO:0047617">
    <property type="term" value="F:fatty acyl-CoA hydrolase activity"/>
    <property type="evidence" value="ECO:0007669"/>
    <property type="project" value="TreeGrafter"/>
</dbReference>
<comment type="similarity">
    <text evidence="1">Belongs to the 4-hydroxybenzoyl-CoA thioesterase family.</text>
</comment>
<dbReference type="EMBL" id="BNCK01000006">
    <property type="protein sequence ID" value="GHF97532.1"/>
    <property type="molecule type" value="Genomic_DNA"/>
</dbReference>
<organism evidence="3 4">
    <name type="scientific">Thalassotalea marina</name>
    <dbReference type="NCBI Taxonomy" id="1673741"/>
    <lineage>
        <taxon>Bacteria</taxon>
        <taxon>Pseudomonadati</taxon>
        <taxon>Pseudomonadota</taxon>
        <taxon>Gammaproteobacteria</taxon>
        <taxon>Alteromonadales</taxon>
        <taxon>Colwelliaceae</taxon>
        <taxon>Thalassotalea</taxon>
    </lineage>
</organism>
<dbReference type="RefSeq" id="WP_189771606.1">
    <property type="nucleotide sequence ID" value="NZ_BNCK01000006.1"/>
</dbReference>
<dbReference type="SUPFAM" id="SSF54637">
    <property type="entry name" value="Thioesterase/thiol ester dehydrase-isomerase"/>
    <property type="match status" value="1"/>
</dbReference>
<dbReference type="NCBIfam" id="TIGR02799">
    <property type="entry name" value="thio_ybgC"/>
    <property type="match status" value="1"/>
</dbReference>
<accession>A0A919EM87</accession>
<dbReference type="InterPro" id="IPR014166">
    <property type="entry name" value="Tol-Pal_acyl-CoA_thioesterase"/>
</dbReference>
<name>A0A919EM87_9GAMM</name>
<evidence type="ECO:0000256" key="1">
    <source>
        <dbReference type="ARBA" id="ARBA00005953"/>
    </source>
</evidence>
<keyword evidence="4" id="KW-1185">Reference proteome</keyword>
<dbReference type="CDD" id="cd00586">
    <property type="entry name" value="4HBT"/>
    <property type="match status" value="1"/>
</dbReference>
<dbReference type="InterPro" id="IPR006684">
    <property type="entry name" value="YbgC/YbaW"/>
</dbReference>
<dbReference type="PIRSF" id="PIRSF003230">
    <property type="entry name" value="YbgC"/>
    <property type="match status" value="1"/>
</dbReference>
<dbReference type="Proteomes" id="UP000623842">
    <property type="component" value="Unassembled WGS sequence"/>
</dbReference>
<dbReference type="InterPro" id="IPR029069">
    <property type="entry name" value="HotDog_dom_sf"/>
</dbReference>
<evidence type="ECO:0000313" key="4">
    <source>
        <dbReference type="Proteomes" id="UP000623842"/>
    </source>
</evidence>
<reference evidence="3" key="2">
    <citation type="submission" date="2020-09" db="EMBL/GenBank/DDBJ databases">
        <authorList>
            <person name="Sun Q."/>
            <person name="Kim S."/>
        </authorList>
    </citation>
    <scope>NUCLEOTIDE SEQUENCE</scope>
    <source>
        <strain evidence="3">KCTC 42731</strain>
    </source>
</reference>
<dbReference type="PANTHER" id="PTHR31793">
    <property type="entry name" value="4-HYDROXYBENZOYL-COA THIOESTERASE FAMILY MEMBER"/>
    <property type="match status" value="1"/>
</dbReference>
<protein>
    <submittedName>
        <fullName evidence="3">Tol-pal system-associated acyl-CoA thioesterase</fullName>
    </submittedName>
</protein>
<dbReference type="Gene3D" id="3.10.129.10">
    <property type="entry name" value="Hotdog Thioesterase"/>
    <property type="match status" value="1"/>
</dbReference>
<proteinExistence type="inferred from homology"/>
<dbReference type="AlphaFoldDB" id="A0A919EM87"/>
<dbReference type="PANTHER" id="PTHR31793:SF37">
    <property type="entry name" value="ACYL-COA THIOESTER HYDROLASE YBGC"/>
    <property type="match status" value="1"/>
</dbReference>
<comment type="caution">
    <text evidence="3">The sequence shown here is derived from an EMBL/GenBank/DDBJ whole genome shotgun (WGS) entry which is preliminary data.</text>
</comment>
<evidence type="ECO:0000256" key="2">
    <source>
        <dbReference type="ARBA" id="ARBA00022801"/>
    </source>
</evidence>
<dbReference type="InterPro" id="IPR050563">
    <property type="entry name" value="4-hydroxybenzoyl-CoA_TE"/>
</dbReference>